<accession>A0ABQ9EHR9</accession>
<dbReference type="PANTHER" id="PTHR33050">
    <property type="entry name" value="REVERSE TRANSCRIPTASE DOMAIN-CONTAINING PROTEIN"/>
    <property type="match status" value="1"/>
</dbReference>
<evidence type="ECO:0000313" key="1">
    <source>
        <dbReference type="EMBL" id="KAJ8303085.1"/>
    </source>
</evidence>
<protein>
    <recommendedName>
        <fullName evidence="3">Reverse transcriptase RNase H-like domain-containing protein</fullName>
    </recommendedName>
</protein>
<reference evidence="1 2" key="1">
    <citation type="submission" date="2022-12" db="EMBL/GenBank/DDBJ databases">
        <title>Chromosome-level genome of Tegillarca granosa.</title>
        <authorList>
            <person name="Kim J."/>
        </authorList>
    </citation>
    <scope>NUCLEOTIDE SEQUENCE [LARGE SCALE GENOMIC DNA]</scope>
    <source>
        <strain evidence="1">Teg-2019</strain>
        <tissue evidence="1">Adductor muscle</tissue>
    </source>
</reference>
<evidence type="ECO:0000313" key="2">
    <source>
        <dbReference type="Proteomes" id="UP001217089"/>
    </source>
</evidence>
<dbReference type="EMBL" id="JARBDR010000917">
    <property type="protein sequence ID" value="KAJ8303085.1"/>
    <property type="molecule type" value="Genomic_DNA"/>
</dbReference>
<organism evidence="1 2">
    <name type="scientific">Tegillarca granosa</name>
    <name type="common">Malaysian cockle</name>
    <name type="synonym">Anadara granosa</name>
    <dbReference type="NCBI Taxonomy" id="220873"/>
    <lineage>
        <taxon>Eukaryota</taxon>
        <taxon>Metazoa</taxon>
        <taxon>Spiralia</taxon>
        <taxon>Lophotrochozoa</taxon>
        <taxon>Mollusca</taxon>
        <taxon>Bivalvia</taxon>
        <taxon>Autobranchia</taxon>
        <taxon>Pteriomorphia</taxon>
        <taxon>Arcoida</taxon>
        <taxon>Arcoidea</taxon>
        <taxon>Arcidae</taxon>
        <taxon>Tegillarca</taxon>
    </lineage>
</organism>
<gene>
    <name evidence="1" type="ORF">KUTeg_019481</name>
</gene>
<dbReference type="CDD" id="cd09275">
    <property type="entry name" value="RNase_HI_RT_DIRS1"/>
    <property type="match status" value="1"/>
</dbReference>
<keyword evidence="2" id="KW-1185">Reference proteome</keyword>
<dbReference type="InterPro" id="IPR043502">
    <property type="entry name" value="DNA/RNA_pol_sf"/>
</dbReference>
<dbReference type="SUPFAM" id="SSF56672">
    <property type="entry name" value="DNA/RNA polymerases"/>
    <property type="match status" value="1"/>
</dbReference>
<dbReference type="PANTHER" id="PTHR33050:SF7">
    <property type="entry name" value="RIBONUCLEASE H"/>
    <property type="match status" value="1"/>
</dbReference>
<dbReference type="Proteomes" id="UP001217089">
    <property type="component" value="Unassembled WGS sequence"/>
</dbReference>
<dbReference type="InterPro" id="IPR052055">
    <property type="entry name" value="Hepadnavirus_pol/RT"/>
</dbReference>
<proteinExistence type="predicted"/>
<name>A0ABQ9EHR9_TEGGR</name>
<sequence>MARKIKSVDADTFEELARQANRHRGKIDVVSLCFSVLGGKAADAITKALTKCMTEKQIDTKVKSASKIENQIKPFQSPLTNLYHSYGAPMIYPNSFPYQAPQYQAECLTRCPGDTDAPEDFIHAEWEQETNFDSLAVTLGGSVPLPASRNVTAEEVIEGSKIFDVNSLPLRDPTHFVSGQLHNFYNKCENIVQQNNLIANNVLSWIKNGIDDFFKHFKGNYRGKTYDSDIPPVQYFPNASSCKQFYEFVCNELLDRIASGSIRVWGKVGQCTPPRLVMPLTVEPSKPRLCRDLWTKNLPFHLETLKEAHRMISHGAYMITCDEKSGYDHIEIYESSQTYFGIQLGVVSLSDNEDPVVSGMKVAYVLLQVFTRLMYTFSLYKCSLIPKTCVKYLGFLIDSLQQAYLLPPDKKQTFITLRDYILGLDKVDLKNLQRFSGKCISMNLAIPGCKLFTITREVNRSISYCVKNSKMVKVCGRLRAELEYWRFLASWIGCSKWRPEHHKQIELYIDASLYKYGVSVQVQGEKLCIGDFWKSDDMRPIHLKEAEAVLMALKSFSHMLNDSRVDILTDNVAVMSVWENQGGRDELLKDIAKDIFHLVCRNNIDLHLKYIPSALNKADLSSRSITLSDASLADHI</sequence>
<evidence type="ECO:0008006" key="3">
    <source>
        <dbReference type="Google" id="ProtNLM"/>
    </source>
</evidence>
<comment type="caution">
    <text evidence="1">The sequence shown here is derived from an EMBL/GenBank/DDBJ whole genome shotgun (WGS) entry which is preliminary data.</text>
</comment>